<organism evidence="7">
    <name type="scientific">Thermogemmatispora argillosa</name>
    <dbReference type="NCBI Taxonomy" id="2045280"/>
    <lineage>
        <taxon>Bacteria</taxon>
        <taxon>Bacillati</taxon>
        <taxon>Chloroflexota</taxon>
        <taxon>Ktedonobacteria</taxon>
        <taxon>Thermogemmatisporales</taxon>
        <taxon>Thermogemmatisporaceae</taxon>
        <taxon>Thermogemmatispora</taxon>
    </lineage>
</organism>
<keyword evidence="3 6" id="KW-0812">Transmembrane</keyword>
<dbReference type="EMBL" id="AP019377">
    <property type="protein sequence ID" value="BBH92239.1"/>
    <property type="molecule type" value="Genomic_DNA"/>
</dbReference>
<evidence type="ECO:0000256" key="2">
    <source>
        <dbReference type="ARBA" id="ARBA00022475"/>
    </source>
</evidence>
<protein>
    <submittedName>
        <fullName evidence="7">ABC transporter permease</fullName>
    </submittedName>
</protein>
<feature type="transmembrane region" description="Helical" evidence="6">
    <location>
        <begin position="61"/>
        <end position="85"/>
    </location>
</feature>
<feature type="transmembrane region" description="Helical" evidence="6">
    <location>
        <begin position="140"/>
        <end position="160"/>
    </location>
</feature>
<keyword evidence="2" id="KW-1003">Cell membrane</keyword>
<accession>A0A455SYR6</accession>
<name>A0A455SYR6_9CHLR</name>
<evidence type="ECO:0000256" key="1">
    <source>
        <dbReference type="ARBA" id="ARBA00004651"/>
    </source>
</evidence>
<feature type="transmembrane region" description="Helical" evidence="6">
    <location>
        <begin position="230"/>
        <end position="249"/>
    </location>
</feature>
<dbReference type="GO" id="GO:0005886">
    <property type="term" value="C:plasma membrane"/>
    <property type="evidence" value="ECO:0007669"/>
    <property type="project" value="UniProtKB-SubCell"/>
</dbReference>
<dbReference type="GO" id="GO:0022857">
    <property type="term" value="F:transmembrane transporter activity"/>
    <property type="evidence" value="ECO:0007669"/>
    <property type="project" value="InterPro"/>
</dbReference>
<feature type="transmembrane region" description="Helical" evidence="6">
    <location>
        <begin position="285"/>
        <end position="303"/>
    </location>
</feature>
<proteinExistence type="predicted"/>
<keyword evidence="4 6" id="KW-1133">Transmembrane helix</keyword>
<dbReference type="CDD" id="cd06579">
    <property type="entry name" value="TM_PBP1_transp_AraH_like"/>
    <property type="match status" value="1"/>
</dbReference>
<evidence type="ECO:0000313" key="7">
    <source>
        <dbReference type="EMBL" id="BBH92239.1"/>
    </source>
</evidence>
<feature type="transmembrane region" description="Helical" evidence="6">
    <location>
        <begin position="180"/>
        <end position="201"/>
    </location>
</feature>
<keyword evidence="5 6" id="KW-0472">Membrane</keyword>
<feature type="transmembrane region" description="Helical" evidence="6">
    <location>
        <begin position="309"/>
        <end position="329"/>
    </location>
</feature>
<dbReference type="Pfam" id="PF02653">
    <property type="entry name" value="BPD_transp_2"/>
    <property type="match status" value="1"/>
</dbReference>
<evidence type="ECO:0000256" key="4">
    <source>
        <dbReference type="ARBA" id="ARBA00022989"/>
    </source>
</evidence>
<feature type="transmembrane region" description="Helical" evidence="6">
    <location>
        <begin position="30"/>
        <end position="54"/>
    </location>
</feature>
<evidence type="ECO:0000256" key="6">
    <source>
        <dbReference type="SAM" id="Phobius"/>
    </source>
</evidence>
<sequence length="330" mass="33735">MEQSNAPATAFSAQAERLSWRERFSDPEFWINWTAVIALAGLVIIFGIAAPAFLSLGNIRAVLIAAALLVILTVGQTFVILTGGIDLSLASTMTWAGVVLGQVVVHGGPIGLACLLAITAGLLVGLINGLLIAWGRIPDFIATLGTLSAASGAALILSNGEPVTIVSTFLLQLATGSLGPLPYFVLIALLVVLLGHFLLFYTRFGTHLLATGGDAEAARAMGIRTAGIKLAAYILAGGLAGLAAILFTARIGAAEPAVDTSYLLNSVAAVVLGGVSLFGGRGTIAGPAAGALLLTVLVNGLTLLGLSQFYQPVVVGLAVVLAALLVRYWR</sequence>
<gene>
    <name evidence="7" type="ORF">KTA_04380</name>
</gene>
<reference evidence="7" key="1">
    <citation type="submission" date="2018-12" db="EMBL/GenBank/DDBJ databases">
        <title>Novel natural products biosynthetic potential of the class Ktedonobacteria.</title>
        <authorList>
            <person name="Zheng Y."/>
            <person name="Saitou A."/>
            <person name="Wang C.M."/>
            <person name="Toyoda A."/>
            <person name="Minakuchi Y."/>
            <person name="Sekiguchi Y."/>
            <person name="Ueda K."/>
            <person name="Takano H."/>
            <person name="Sakai Y."/>
            <person name="Yokota A."/>
            <person name="Yabe S."/>
        </authorList>
    </citation>
    <scope>NUCLEOTIDE SEQUENCE</scope>
    <source>
        <strain evidence="7">A3-2</strain>
    </source>
</reference>
<comment type="subcellular location">
    <subcellularLocation>
        <location evidence="1">Cell membrane</location>
        <topology evidence="1">Multi-pass membrane protein</topology>
    </subcellularLocation>
</comment>
<feature type="transmembrane region" description="Helical" evidence="6">
    <location>
        <begin position="110"/>
        <end position="133"/>
    </location>
</feature>
<dbReference type="PANTHER" id="PTHR32196">
    <property type="entry name" value="ABC TRANSPORTER PERMEASE PROTEIN YPHD-RELATED-RELATED"/>
    <property type="match status" value="1"/>
</dbReference>
<evidence type="ECO:0000256" key="5">
    <source>
        <dbReference type="ARBA" id="ARBA00023136"/>
    </source>
</evidence>
<evidence type="ECO:0000256" key="3">
    <source>
        <dbReference type="ARBA" id="ARBA00022692"/>
    </source>
</evidence>
<dbReference type="InterPro" id="IPR001851">
    <property type="entry name" value="ABC_transp_permease"/>
</dbReference>
<dbReference type="PANTHER" id="PTHR32196:SF72">
    <property type="entry name" value="RIBOSE IMPORT PERMEASE PROTEIN RBSC"/>
    <property type="match status" value="1"/>
</dbReference>
<dbReference type="AlphaFoldDB" id="A0A455SYR6"/>
<feature type="transmembrane region" description="Helical" evidence="6">
    <location>
        <begin position="261"/>
        <end position="278"/>
    </location>
</feature>